<accession>A0A4R0YM18</accession>
<evidence type="ECO:0000313" key="2">
    <source>
        <dbReference type="EMBL" id="TCI07365.1"/>
    </source>
</evidence>
<comment type="caution">
    <text evidence="2">The sequence shown here is derived from an EMBL/GenBank/DDBJ whole genome shotgun (WGS) entry which is preliminary data.</text>
</comment>
<organism evidence="2 3">
    <name type="scientific">Dyella soli</name>
    <dbReference type="NCBI Taxonomy" id="522319"/>
    <lineage>
        <taxon>Bacteria</taxon>
        <taxon>Pseudomonadati</taxon>
        <taxon>Pseudomonadota</taxon>
        <taxon>Gammaproteobacteria</taxon>
        <taxon>Lysobacterales</taxon>
        <taxon>Rhodanobacteraceae</taxon>
        <taxon>Dyella</taxon>
    </lineage>
</organism>
<proteinExistence type="predicted"/>
<keyword evidence="3" id="KW-1185">Reference proteome</keyword>
<reference evidence="2 3" key="1">
    <citation type="submission" date="2019-02" db="EMBL/GenBank/DDBJ databases">
        <title>Dyella amyloliquefaciens sp. nov., isolated from forest soil.</title>
        <authorList>
            <person name="Gao Z.-H."/>
            <person name="Qiu L.-H."/>
        </authorList>
    </citation>
    <scope>NUCLEOTIDE SEQUENCE [LARGE SCALE GENOMIC DNA]</scope>
    <source>
        <strain evidence="2 3">KACC 12747</strain>
    </source>
</reference>
<dbReference type="EMBL" id="SJTG01000005">
    <property type="protein sequence ID" value="TCI07365.1"/>
    <property type="molecule type" value="Genomic_DNA"/>
</dbReference>
<feature type="region of interest" description="Disordered" evidence="1">
    <location>
        <begin position="40"/>
        <end position="97"/>
    </location>
</feature>
<gene>
    <name evidence="2" type="ORF">EZM97_32800</name>
</gene>
<protein>
    <submittedName>
        <fullName evidence="2">Uncharacterized protein</fullName>
    </submittedName>
</protein>
<name>A0A4R0YM18_9GAMM</name>
<evidence type="ECO:0000256" key="1">
    <source>
        <dbReference type="SAM" id="MobiDB-lite"/>
    </source>
</evidence>
<dbReference type="Proteomes" id="UP000291822">
    <property type="component" value="Unassembled WGS sequence"/>
</dbReference>
<evidence type="ECO:0000313" key="3">
    <source>
        <dbReference type="Proteomes" id="UP000291822"/>
    </source>
</evidence>
<dbReference type="RefSeq" id="WP_131412709.1">
    <property type="nucleotide sequence ID" value="NZ_SJTG01000005.1"/>
</dbReference>
<sequence length="97" mass="10249">MADTIEWLEAIGRDASLRHAPADELKSKLEQAQASAALTAAVATGDSSRLAQELGHKPMYSPQSSQTGHEEAEPEDDADAEPQDVPATDEDMSSSLA</sequence>
<dbReference type="AlphaFoldDB" id="A0A4R0YM18"/>
<feature type="compositionally biased region" description="Acidic residues" evidence="1">
    <location>
        <begin position="72"/>
        <end position="97"/>
    </location>
</feature>